<dbReference type="SUPFAM" id="SSF46785">
    <property type="entry name" value="Winged helix' DNA-binding domain"/>
    <property type="match status" value="1"/>
</dbReference>
<dbReference type="Gene3D" id="1.10.10.10">
    <property type="entry name" value="Winged helix-like DNA-binding domain superfamily/Winged helix DNA-binding domain"/>
    <property type="match status" value="1"/>
</dbReference>
<dbReference type="Pfam" id="PF00480">
    <property type="entry name" value="ROK"/>
    <property type="match status" value="1"/>
</dbReference>
<dbReference type="PANTHER" id="PTHR18964">
    <property type="entry name" value="ROK (REPRESSOR, ORF, KINASE) FAMILY"/>
    <property type="match status" value="1"/>
</dbReference>
<dbReference type="EMBL" id="CP033905">
    <property type="protein sequence ID" value="AZR07396.1"/>
    <property type="molecule type" value="Genomic_DNA"/>
</dbReference>
<dbReference type="AlphaFoldDB" id="A0A3Q9GII9"/>
<accession>A0A3Q9GII9</accession>
<proteinExistence type="inferred from homology"/>
<name>A0A3Q9GII9_9ACTO</name>
<comment type="similarity">
    <text evidence="1">Belongs to the ROK (NagC/XylR) family.</text>
</comment>
<dbReference type="InterPro" id="IPR036388">
    <property type="entry name" value="WH-like_DNA-bd_sf"/>
</dbReference>
<dbReference type="SUPFAM" id="SSF53067">
    <property type="entry name" value="Actin-like ATPase domain"/>
    <property type="match status" value="2"/>
</dbReference>
<dbReference type="Proteomes" id="UP000275951">
    <property type="component" value="Chromosome"/>
</dbReference>
<organism evidence="2 3">
    <name type="scientific">Trueperella pyogenes</name>
    <dbReference type="NCBI Taxonomy" id="1661"/>
    <lineage>
        <taxon>Bacteria</taxon>
        <taxon>Bacillati</taxon>
        <taxon>Actinomycetota</taxon>
        <taxon>Actinomycetes</taxon>
        <taxon>Actinomycetales</taxon>
        <taxon>Actinomycetaceae</taxon>
        <taxon>Trueperella</taxon>
    </lineage>
</organism>
<gene>
    <name evidence="2" type="ORF">EBQ10_08935</name>
</gene>
<dbReference type="InterPro" id="IPR000600">
    <property type="entry name" value="ROK"/>
</dbReference>
<protein>
    <submittedName>
        <fullName evidence="2">ROK family transcriptional regulator</fullName>
    </submittedName>
</protein>
<dbReference type="Gene3D" id="3.30.420.40">
    <property type="match status" value="2"/>
</dbReference>
<dbReference type="InterPro" id="IPR043129">
    <property type="entry name" value="ATPase_NBD"/>
</dbReference>
<evidence type="ECO:0000313" key="3">
    <source>
        <dbReference type="Proteomes" id="UP000275951"/>
    </source>
</evidence>
<evidence type="ECO:0000256" key="1">
    <source>
        <dbReference type="ARBA" id="ARBA00006479"/>
    </source>
</evidence>
<dbReference type="PANTHER" id="PTHR18964:SF149">
    <property type="entry name" value="BIFUNCTIONAL UDP-N-ACETYLGLUCOSAMINE 2-EPIMERASE_N-ACETYLMANNOSAMINE KINASE"/>
    <property type="match status" value="1"/>
</dbReference>
<dbReference type="CDD" id="cd24076">
    <property type="entry name" value="ASKHA_ATPase_ROK_BsXylR-like"/>
    <property type="match status" value="1"/>
</dbReference>
<evidence type="ECO:0000313" key="2">
    <source>
        <dbReference type="EMBL" id="AZR07396.1"/>
    </source>
</evidence>
<reference evidence="2 3" key="1">
    <citation type="submission" date="2018-11" db="EMBL/GenBank/DDBJ databases">
        <title>Multidrug-resistant genes are associated with an 42-kb island TGI1 carrying a complex class 1 integron in a Trueperella pyogenes.</title>
        <authorList>
            <person name="Dong W."/>
        </authorList>
    </citation>
    <scope>NUCLEOTIDE SEQUENCE [LARGE SCALE GENOMIC DNA]</scope>
    <source>
        <strain evidence="2 3">TP4</strain>
    </source>
</reference>
<sequence length="386" mass="41342">MKAQSVRESNTTLVLKTILRSTEPISRATVASQTGLTRATVSRLVDDLRNLKILEELAPSPSVVGRPSLPLTAKPLSYFTIALELNVNYITMLVIDLAGNVLHFVMENGDLRSSDPQKILRHASNMLQEWTPPSGGTIIATTLVIPGLINQSDNTILVAPNLGWRNVNPSHFMDIPEAYGTLRVRNEADSAAFASIYSAPGRPGSQDTFLYLSSDVGVGSAIMLDGTLFGGKHFWAGEIGHTCVDPAGPRCTCGANGCLEQYVGQDALLSAANLTLDSPINDLIDLFVAGDTVARKTLDQAGTSLGRAIANALNLLDIDLVILGGNLAHLLPHVEELLYSEVSYRMLSSRWAETEIVADTHGARAAVLGACYASFEDFVANLQGWA</sequence>
<dbReference type="InterPro" id="IPR036390">
    <property type="entry name" value="WH_DNA-bd_sf"/>
</dbReference>